<dbReference type="Pfam" id="PF01464">
    <property type="entry name" value="SLT"/>
    <property type="match status" value="1"/>
</dbReference>
<dbReference type="PANTHER" id="PTHR37423">
    <property type="entry name" value="SOLUBLE LYTIC MUREIN TRANSGLYCOSYLASE-RELATED"/>
    <property type="match status" value="1"/>
</dbReference>
<dbReference type="Proteomes" id="UP000660861">
    <property type="component" value="Unassembled WGS sequence"/>
</dbReference>
<dbReference type="CDD" id="cd16896">
    <property type="entry name" value="LT_Slt70-like"/>
    <property type="match status" value="1"/>
</dbReference>
<name>A0A926EEA9_9FIRM</name>
<gene>
    <name evidence="2" type="ORF">H8709_04890</name>
</gene>
<proteinExistence type="predicted"/>
<feature type="domain" description="Transglycosylase SLT" evidence="1">
    <location>
        <begin position="51"/>
        <end position="164"/>
    </location>
</feature>
<organism evidence="2 3">
    <name type="scientific">Zongyangia hominis</name>
    <dbReference type="NCBI Taxonomy" id="2763677"/>
    <lineage>
        <taxon>Bacteria</taxon>
        <taxon>Bacillati</taxon>
        <taxon>Bacillota</taxon>
        <taxon>Clostridia</taxon>
        <taxon>Eubacteriales</taxon>
        <taxon>Oscillospiraceae</taxon>
        <taxon>Zongyangia</taxon>
    </lineage>
</organism>
<dbReference type="RefSeq" id="WP_262397250.1">
    <property type="nucleotide sequence ID" value="NZ_JACRTC010000002.1"/>
</dbReference>
<dbReference type="EMBL" id="JACRTC010000002">
    <property type="protein sequence ID" value="MBC8570162.1"/>
    <property type="molecule type" value="Genomic_DNA"/>
</dbReference>
<reference evidence="2" key="1">
    <citation type="submission" date="2020-08" db="EMBL/GenBank/DDBJ databases">
        <title>Genome public.</title>
        <authorList>
            <person name="Liu C."/>
            <person name="Sun Q."/>
        </authorList>
    </citation>
    <scope>NUCLEOTIDE SEQUENCE</scope>
    <source>
        <strain evidence="2">NSJ-54</strain>
    </source>
</reference>
<evidence type="ECO:0000313" key="2">
    <source>
        <dbReference type="EMBL" id="MBC8570162.1"/>
    </source>
</evidence>
<dbReference type="AlphaFoldDB" id="A0A926EEA9"/>
<evidence type="ECO:0000313" key="3">
    <source>
        <dbReference type="Proteomes" id="UP000660861"/>
    </source>
</evidence>
<dbReference type="InterPro" id="IPR023346">
    <property type="entry name" value="Lysozyme-like_dom_sf"/>
</dbReference>
<protein>
    <submittedName>
        <fullName evidence="2">Lytic transglycosylase domain-containing protein</fullName>
    </submittedName>
</protein>
<dbReference type="SUPFAM" id="SSF53955">
    <property type="entry name" value="Lysozyme-like"/>
    <property type="match status" value="1"/>
</dbReference>
<dbReference type="Gene3D" id="1.10.530.10">
    <property type="match status" value="1"/>
</dbReference>
<evidence type="ECO:0000259" key="1">
    <source>
        <dbReference type="Pfam" id="PF01464"/>
    </source>
</evidence>
<dbReference type="InterPro" id="IPR008258">
    <property type="entry name" value="Transglycosylase_SLT_dom_1"/>
</dbReference>
<sequence length="197" mass="22917">MPRRLTSTARRRNPLKILAVIAVVLVAAAAIFWAARDKYYEMAYPMKYTEIIDQYAEKNNLPKALVYAVVRCESGFRPDVVSSIGARGMMQLTEDTFDWVKYRMGDERDITYDDMFDPERNVEYGTFLLRTLLDEYETIDNALCGYHAGWGSVRQWLNNPKYSSDGKNIDHIPFGDTSQYVKKVNKTMEKYKELYDL</sequence>
<keyword evidence="3" id="KW-1185">Reference proteome</keyword>
<comment type="caution">
    <text evidence="2">The sequence shown here is derived from an EMBL/GenBank/DDBJ whole genome shotgun (WGS) entry which is preliminary data.</text>
</comment>
<accession>A0A926EEA9</accession>
<dbReference type="PANTHER" id="PTHR37423:SF2">
    <property type="entry name" value="MEMBRANE-BOUND LYTIC MUREIN TRANSGLYCOSYLASE C"/>
    <property type="match status" value="1"/>
</dbReference>